<protein>
    <recommendedName>
        <fullName evidence="3">LamG domain-containing protein</fullName>
    </recommendedName>
</protein>
<dbReference type="Pfam" id="PF13385">
    <property type="entry name" value="Laminin_G_3"/>
    <property type="match status" value="1"/>
</dbReference>
<dbReference type="InterPro" id="IPR013320">
    <property type="entry name" value="ConA-like_dom_sf"/>
</dbReference>
<proteinExistence type="predicted"/>
<sequence length="224" mass="23526">MTPIELMLLEAASVGQGDPWFANVQTLIQPKATDTSISDYSSFHRAVTVSGGAAVSSSGMFTGYGGVPLDGVDDALSVSIPALGTQDFVAEAWLNLTDFSAPRPIFDFRSGDANGFDLYTDSNGKLYASRDGFGFGGSASTFPLGADAYVMAVRTGNSVAVFVNGVQVLSFPYGLSISTTTSRICWGSNGRFKGKLYAHRLTVGSNRGYTGSAISIPVEPWPTT</sequence>
<evidence type="ECO:0000313" key="1">
    <source>
        <dbReference type="EMBL" id="MDQ0531782.1"/>
    </source>
</evidence>
<gene>
    <name evidence="1" type="ORF">QO018_000618</name>
</gene>
<dbReference type="Gene3D" id="2.60.120.200">
    <property type="match status" value="1"/>
</dbReference>
<name>A0ABU0MED0_9PROT</name>
<comment type="caution">
    <text evidence="1">The sequence shown here is derived from an EMBL/GenBank/DDBJ whole genome shotgun (WGS) entry which is preliminary data.</text>
</comment>
<dbReference type="EMBL" id="JAUSVU010000002">
    <property type="protein sequence ID" value="MDQ0531782.1"/>
    <property type="molecule type" value="Genomic_DNA"/>
</dbReference>
<keyword evidence="2" id="KW-1185">Reference proteome</keyword>
<organism evidence="1 2">
    <name type="scientific">Azospirillum picis</name>
    <dbReference type="NCBI Taxonomy" id="488438"/>
    <lineage>
        <taxon>Bacteria</taxon>
        <taxon>Pseudomonadati</taxon>
        <taxon>Pseudomonadota</taxon>
        <taxon>Alphaproteobacteria</taxon>
        <taxon>Rhodospirillales</taxon>
        <taxon>Azospirillaceae</taxon>
        <taxon>Azospirillum</taxon>
    </lineage>
</organism>
<accession>A0ABU0MED0</accession>
<reference evidence="1 2" key="1">
    <citation type="submission" date="2023-07" db="EMBL/GenBank/DDBJ databases">
        <title>Genomic Encyclopedia of Type Strains, Phase IV (KMG-IV): sequencing the most valuable type-strain genomes for metagenomic binning, comparative biology and taxonomic classification.</title>
        <authorList>
            <person name="Goeker M."/>
        </authorList>
    </citation>
    <scope>NUCLEOTIDE SEQUENCE [LARGE SCALE GENOMIC DNA]</scope>
    <source>
        <strain evidence="1 2">DSM 19922</strain>
    </source>
</reference>
<dbReference type="Proteomes" id="UP001244552">
    <property type="component" value="Unassembled WGS sequence"/>
</dbReference>
<evidence type="ECO:0008006" key="3">
    <source>
        <dbReference type="Google" id="ProtNLM"/>
    </source>
</evidence>
<evidence type="ECO:0000313" key="2">
    <source>
        <dbReference type="Proteomes" id="UP001244552"/>
    </source>
</evidence>
<dbReference type="SUPFAM" id="SSF49899">
    <property type="entry name" value="Concanavalin A-like lectins/glucanases"/>
    <property type="match status" value="1"/>
</dbReference>
<dbReference type="RefSeq" id="WP_209978675.1">
    <property type="nucleotide sequence ID" value="NZ_JAGINO010000002.1"/>
</dbReference>